<keyword evidence="6 8" id="KW-1133">Transmembrane helix</keyword>
<keyword evidence="3" id="KW-0813">Transport</keyword>
<evidence type="ECO:0000256" key="8">
    <source>
        <dbReference type="SAM" id="Phobius"/>
    </source>
</evidence>
<feature type="transmembrane region" description="Helical" evidence="8">
    <location>
        <begin position="7"/>
        <end position="26"/>
    </location>
</feature>
<dbReference type="Proteomes" id="UP000036923">
    <property type="component" value="Unassembled WGS sequence"/>
</dbReference>
<evidence type="ECO:0000313" key="9">
    <source>
        <dbReference type="EMBL" id="KNY28819.1"/>
    </source>
</evidence>
<protein>
    <submittedName>
        <fullName evidence="9">Spore germination protein</fullName>
    </submittedName>
</protein>
<feature type="transmembrane region" description="Helical" evidence="8">
    <location>
        <begin position="145"/>
        <end position="167"/>
    </location>
</feature>
<feature type="transmembrane region" description="Helical" evidence="8">
    <location>
        <begin position="119"/>
        <end position="138"/>
    </location>
</feature>
<dbReference type="PATRIC" id="fig|398512.5.peg.4280"/>
<dbReference type="eggNOG" id="COG0814">
    <property type="taxonomic scope" value="Bacteria"/>
</dbReference>
<gene>
    <name evidence="9" type="ORF">Bccel_4093</name>
</gene>
<evidence type="ECO:0000256" key="1">
    <source>
        <dbReference type="ARBA" id="ARBA00004141"/>
    </source>
</evidence>
<dbReference type="Pfam" id="PF03845">
    <property type="entry name" value="Spore_permease"/>
    <property type="match status" value="1"/>
</dbReference>
<comment type="similarity">
    <text evidence="2">Belongs to the amino acid-polyamine-organocation (APC) superfamily. Spore germination protein (SGP) (TC 2.A.3.9) family.</text>
</comment>
<sequence length="364" mass="41307">MEKKIVFGNWEVVTILINVICTKIFLNYPRMATEQGGTAGWIFTIYVSLLAFLGFYIIQRLYKPMEGKDLIDIGEHVGGGTIRILVGVTVMFFLIYVTTVYLRTFSENMKLVALTNSPLSFVELFFLVCMVAGAYFGLEAIARLHAIAVPAIAIGFLIILVGVSNYVDFSQLLPIMGEGAYKIFGDGAMKVSIFAELLLLFLMAPYIRTNKNFKVSGFWALGFSSFFLFISALIFITVLPVPLALERTIPIFHLARLINYGRFFQRIESVFIIIWAAASLLFVTVNFYFILHTFKKTFKLEYYKPLILPFAILIMTISFLPDNLVDAVKLEVNYFRNWAWTVTFGMTIILLLIARARKKKHGKA</sequence>
<dbReference type="RefSeq" id="WP_036936167.1">
    <property type="nucleotide sequence ID" value="NZ_JQKC01000002.1"/>
</dbReference>
<dbReference type="GO" id="GO:0016020">
    <property type="term" value="C:membrane"/>
    <property type="evidence" value="ECO:0007669"/>
    <property type="project" value="UniProtKB-SubCell"/>
</dbReference>
<dbReference type="OrthoDB" id="1675410at2"/>
<keyword evidence="10" id="KW-1185">Reference proteome</keyword>
<keyword evidence="4" id="KW-0309">Germination</keyword>
<dbReference type="PANTHER" id="PTHR34975:SF2">
    <property type="entry name" value="SPORE GERMINATION PROTEIN A2"/>
    <property type="match status" value="1"/>
</dbReference>
<feature type="transmembrane region" description="Helical" evidence="8">
    <location>
        <begin position="38"/>
        <end position="59"/>
    </location>
</feature>
<dbReference type="STRING" id="398512.Bccel_4093"/>
<dbReference type="EMBL" id="LGTC01000001">
    <property type="protein sequence ID" value="KNY28819.1"/>
    <property type="molecule type" value="Genomic_DNA"/>
</dbReference>
<evidence type="ECO:0000256" key="4">
    <source>
        <dbReference type="ARBA" id="ARBA00022544"/>
    </source>
</evidence>
<evidence type="ECO:0000256" key="6">
    <source>
        <dbReference type="ARBA" id="ARBA00022989"/>
    </source>
</evidence>
<feature type="transmembrane region" description="Helical" evidence="8">
    <location>
        <begin position="302"/>
        <end position="320"/>
    </location>
</feature>
<evidence type="ECO:0000256" key="2">
    <source>
        <dbReference type="ARBA" id="ARBA00007998"/>
    </source>
</evidence>
<dbReference type="AlphaFoldDB" id="A0A0L6JSZ9"/>
<dbReference type="PANTHER" id="PTHR34975">
    <property type="entry name" value="SPORE GERMINATION PROTEIN A2"/>
    <property type="match status" value="1"/>
</dbReference>
<feature type="transmembrane region" description="Helical" evidence="8">
    <location>
        <begin position="270"/>
        <end position="290"/>
    </location>
</feature>
<dbReference type="InterPro" id="IPR004761">
    <property type="entry name" value="Spore_GerAB"/>
</dbReference>
<comment type="caution">
    <text evidence="9">The sequence shown here is derived from an EMBL/GenBank/DDBJ whole genome shotgun (WGS) entry which is preliminary data.</text>
</comment>
<evidence type="ECO:0000256" key="5">
    <source>
        <dbReference type="ARBA" id="ARBA00022692"/>
    </source>
</evidence>
<feature type="transmembrane region" description="Helical" evidence="8">
    <location>
        <begin position="80"/>
        <end position="99"/>
    </location>
</feature>
<feature type="transmembrane region" description="Helical" evidence="8">
    <location>
        <begin position="335"/>
        <end position="354"/>
    </location>
</feature>
<comment type="subcellular location">
    <subcellularLocation>
        <location evidence="1">Membrane</location>
        <topology evidence="1">Multi-pass membrane protein</topology>
    </subcellularLocation>
</comment>
<name>A0A0L6JSZ9_9FIRM</name>
<proteinExistence type="inferred from homology"/>
<feature type="transmembrane region" description="Helical" evidence="8">
    <location>
        <begin position="218"/>
        <end position="239"/>
    </location>
</feature>
<keyword evidence="5 8" id="KW-0812">Transmembrane</keyword>
<evidence type="ECO:0000256" key="3">
    <source>
        <dbReference type="ARBA" id="ARBA00022448"/>
    </source>
</evidence>
<accession>A0A0L6JSZ9</accession>
<keyword evidence="7 8" id="KW-0472">Membrane</keyword>
<dbReference type="GO" id="GO:0009847">
    <property type="term" value="P:spore germination"/>
    <property type="evidence" value="ECO:0007669"/>
    <property type="project" value="InterPro"/>
</dbReference>
<reference evidence="10" key="1">
    <citation type="submission" date="2015-07" db="EMBL/GenBank/DDBJ databases">
        <title>Near-Complete Genome Sequence of the Cellulolytic Bacterium Bacteroides (Pseudobacteroides) cellulosolvens ATCC 35603.</title>
        <authorList>
            <person name="Dassa B."/>
            <person name="Utturkar S.M."/>
            <person name="Klingeman D.M."/>
            <person name="Hurt R.A."/>
            <person name="Keller M."/>
            <person name="Xu J."/>
            <person name="Reddy Y.H.K."/>
            <person name="Borovok I."/>
            <person name="Grinberg I.R."/>
            <person name="Lamed R."/>
            <person name="Zhivin O."/>
            <person name="Bayer E.A."/>
            <person name="Brown S.D."/>
        </authorList>
    </citation>
    <scope>NUCLEOTIDE SEQUENCE [LARGE SCALE GENOMIC DNA]</scope>
    <source>
        <strain evidence="10">DSM 2933</strain>
    </source>
</reference>
<evidence type="ECO:0000256" key="7">
    <source>
        <dbReference type="ARBA" id="ARBA00023136"/>
    </source>
</evidence>
<organism evidence="9 10">
    <name type="scientific">Pseudobacteroides cellulosolvens ATCC 35603 = DSM 2933</name>
    <dbReference type="NCBI Taxonomy" id="398512"/>
    <lineage>
        <taxon>Bacteria</taxon>
        <taxon>Bacillati</taxon>
        <taxon>Bacillota</taxon>
        <taxon>Clostridia</taxon>
        <taxon>Eubacteriales</taxon>
        <taxon>Oscillospiraceae</taxon>
        <taxon>Pseudobacteroides</taxon>
    </lineage>
</organism>
<feature type="transmembrane region" description="Helical" evidence="8">
    <location>
        <begin position="187"/>
        <end position="206"/>
    </location>
</feature>
<evidence type="ECO:0000313" key="10">
    <source>
        <dbReference type="Proteomes" id="UP000036923"/>
    </source>
</evidence>